<evidence type="ECO:0000256" key="2">
    <source>
        <dbReference type="ARBA" id="ARBA00023043"/>
    </source>
</evidence>
<dbReference type="SMART" id="SM00248">
    <property type="entry name" value="ANK"/>
    <property type="match status" value="3"/>
</dbReference>
<proteinExistence type="predicted"/>
<sequence>MKHPAVTSWLTTVASTPAMRTLGAKHFFTKQSQRTWSVFNASSTSALSQIPPTKPAGQFFTRPSVDLAILPSSSFFSIVEQKATRRLTRVGPFCTLLKLGWSPLDIAVHEATSPEIISLLLGKGADPHAQDIEGYTALCWAAENPRDFACRLLLEQGVKVDSVPLWGYESTPLTTAASMLHVGVVRILIEAGADPNIIGSFGQAALDFAANDPGSGTPCLVAGPIITFQLPNRYSKVA</sequence>
<dbReference type="Gene3D" id="1.25.40.20">
    <property type="entry name" value="Ankyrin repeat-containing domain"/>
    <property type="match status" value="1"/>
</dbReference>
<feature type="repeat" description="ANK" evidence="3">
    <location>
        <begin position="99"/>
        <end position="132"/>
    </location>
</feature>
<dbReference type="SUPFAM" id="SSF48403">
    <property type="entry name" value="Ankyrin repeat"/>
    <property type="match status" value="1"/>
</dbReference>
<dbReference type="AlphaFoldDB" id="X0MEZ5"/>
<evidence type="ECO:0000313" key="4">
    <source>
        <dbReference type="EMBL" id="EXM19165.1"/>
    </source>
</evidence>
<reference evidence="4" key="1">
    <citation type="submission" date="2011-11" db="EMBL/GenBank/DDBJ databases">
        <title>The Genome Sequence of Fusarium oxysporum Cotton.</title>
        <authorList>
            <consortium name="The Broad Institute Genome Sequencing Platform"/>
            <person name="Ma L.-J."/>
            <person name="Gale L.R."/>
            <person name="Schwartz D.C."/>
            <person name="Zhou S."/>
            <person name="Corby-Kistler H."/>
            <person name="Young S.K."/>
            <person name="Zeng Q."/>
            <person name="Gargeya S."/>
            <person name="Fitzgerald M."/>
            <person name="Haas B."/>
            <person name="Abouelleil A."/>
            <person name="Alvarado L."/>
            <person name="Arachchi H.M."/>
            <person name="Berlin A."/>
            <person name="Brown A."/>
            <person name="Chapman S.B."/>
            <person name="Chen Z."/>
            <person name="Dunbar C."/>
            <person name="Freedman E."/>
            <person name="Gearin G."/>
            <person name="Goldberg J."/>
            <person name="Griggs A."/>
            <person name="Gujja S."/>
            <person name="Heiman D."/>
            <person name="Howarth C."/>
            <person name="Larson L."/>
            <person name="Lui A."/>
            <person name="MacDonald P.J.P."/>
            <person name="Montmayeur A."/>
            <person name="Murphy C."/>
            <person name="Neiman D."/>
            <person name="Pearson M."/>
            <person name="Priest M."/>
            <person name="Roberts A."/>
            <person name="Saif S."/>
            <person name="Shea T."/>
            <person name="Shenoy N."/>
            <person name="Sisk P."/>
            <person name="Stolte C."/>
            <person name="Sykes S."/>
            <person name="Wortman J."/>
            <person name="Nusbaum C."/>
            <person name="Birren B."/>
        </authorList>
    </citation>
    <scope>NUCLEOTIDE SEQUENCE [LARGE SCALE GENOMIC DNA]</scope>
    <source>
        <strain evidence="4">25433</strain>
    </source>
</reference>
<evidence type="ECO:0000256" key="3">
    <source>
        <dbReference type="PROSITE-ProRule" id="PRU00023"/>
    </source>
</evidence>
<dbReference type="InterPro" id="IPR002110">
    <property type="entry name" value="Ankyrin_rpt"/>
</dbReference>
<keyword evidence="2 3" id="KW-0040">ANK repeat</keyword>
<organism evidence="4">
    <name type="scientific">Fusarium oxysporum f. sp. vasinfectum 25433</name>
    <dbReference type="NCBI Taxonomy" id="1089449"/>
    <lineage>
        <taxon>Eukaryota</taxon>
        <taxon>Fungi</taxon>
        <taxon>Dikarya</taxon>
        <taxon>Ascomycota</taxon>
        <taxon>Pezizomycotina</taxon>
        <taxon>Sordariomycetes</taxon>
        <taxon>Hypocreomycetidae</taxon>
        <taxon>Hypocreales</taxon>
        <taxon>Nectriaceae</taxon>
        <taxon>Fusarium</taxon>
        <taxon>Fusarium oxysporum species complex</taxon>
    </lineage>
</organism>
<dbReference type="InterPro" id="IPR036770">
    <property type="entry name" value="Ankyrin_rpt-contain_sf"/>
</dbReference>
<dbReference type="PROSITE" id="PS50088">
    <property type="entry name" value="ANK_REPEAT"/>
    <property type="match status" value="2"/>
</dbReference>
<dbReference type="HOGENOM" id="CLU_1165860_0_0_1"/>
<protein>
    <submittedName>
        <fullName evidence="4">Uncharacterized protein</fullName>
    </submittedName>
</protein>
<reference evidence="4" key="2">
    <citation type="submission" date="2012-05" db="EMBL/GenBank/DDBJ databases">
        <title>The Genome Annotation of Fusarium oxysporum Cotton.</title>
        <authorList>
            <consortium name="The Broad Institute Genomics Platform"/>
            <person name="Ma L.-J."/>
            <person name="Corby-Kistler H."/>
            <person name="Broz K."/>
            <person name="Gale L.R."/>
            <person name="Jonkers W."/>
            <person name="O'Donnell K."/>
            <person name="Ploetz R."/>
            <person name="Steinberg C."/>
            <person name="Schwartz D.C."/>
            <person name="VanEtten H."/>
            <person name="Zhou S."/>
            <person name="Young S.K."/>
            <person name="Zeng Q."/>
            <person name="Gargeya S."/>
            <person name="Fitzgerald M."/>
            <person name="Abouelleil A."/>
            <person name="Alvarado L."/>
            <person name="Chapman S.B."/>
            <person name="Gainer-Dewar J."/>
            <person name="Goldberg J."/>
            <person name="Griggs A."/>
            <person name="Gujja S."/>
            <person name="Hansen M."/>
            <person name="Howarth C."/>
            <person name="Imamovic A."/>
            <person name="Ireland A."/>
            <person name="Larimer J."/>
            <person name="McCowan C."/>
            <person name="Murphy C."/>
            <person name="Pearson M."/>
            <person name="Poon T.W."/>
            <person name="Priest M."/>
            <person name="Roberts A."/>
            <person name="Saif S."/>
            <person name="Shea T."/>
            <person name="Sykes S."/>
            <person name="Wortman J."/>
            <person name="Nusbaum C."/>
            <person name="Birren B."/>
        </authorList>
    </citation>
    <scope>NUCLEOTIDE SEQUENCE</scope>
    <source>
        <strain evidence="4">25433</strain>
    </source>
</reference>
<dbReference type="PROSITE" id="PS50297">
    <property type="entry name" value="ANK_REP_REGION"/>
    <property type="match status" value="2"/>
</dbReference>
<dbReference type="GO" id="GO:0004842">
    <property type="term" value="F:ubiquitin-protein transferase activity"/>
    <property type="evidence" value="ECO:0007669"/>
    <property type="project" value="TreeGrafter"/>
</dbReference>
<accession>X0MEZ5</accession>
<evidence type="ECO:0000256" key="1">
    <source>
        <dbReference type="ARBA" id="ARBA00022737"/>
    </source>
</evidence>
<dbReference type="Proteomes" id="UP000030701">
    <property type="component" value="Unassembled WGS sequence"/>
</dbReference>
<dbReference type="OrthoDB" id="195446at2759"/>
<feature type="repeat" description="ANK" evidence="3">
    <location>
        <begin position="168"/>
        <end position="200"/>
    </location>
</feature>
<dbReference type="EMBL" id="JH657965">
    <property type="protein sequence ID" value="EXM19165.1"/>
    <property type="molecule type" value="Genomic_DNA"/>
</dbReference>
<dbReference type="PANTHER" id="PTHR24171:SF8">
    <property type="entry name" value="BRCA1-ASSOCIATED RING DOMAIN PROTEIN 1"/>
    <property type="match status" value="1"/>
</dbReference>
<dbReference type="Pfam" id="PF12796">
    <property type="entry name" value="Ank_2"/>
    <property type="match status" value="1"/>
</dbReference>
<dbReference type="PANTHER" id="PTHR24171">
    <property type="entry name" value="ANKYRIN REPEAT DOMAIN-CONTAINING PROTEIN 39-RELATED"/>
    <property type="match status" value="1"/>
</dbReference>
<gene>
    <name evidence="4" type="ORF">FOTG_12783</name>
</gene>
<keyword evidence="1" id="KW-0677">Repeat</keyword>
<name>X0MEZ5_FUSOX</name>
<dbReference type="GO" id="GO:0085020">
    <property type="term" value="P:protein K6-linked ubiquitination"/>
    <property type="evidence" value="ECO:0007669"/>
    <property type="project" value="TreeGrafter"/>
</dbReference>